<keyword evidence="3" id="KW-1185">Reference proteome</keyword>
<evidence type="ECO:0000313" key="3">
    <source>
        <dbReference type="Proteomes" id="UP001157418"/>
    </source>
</evidence>
<evidence type="ECO:0000256" key="1">
    <source>
        <dbReference type="SAM" id="MobiDB-lite"/>
    </source>
</evidence>
<dbReference type="EMBL" id="CAKMRJ010002223">
    <property type="protein sequence ID" value="CAH1427854.1"/>
    <property type="molecule type" value="Genomic_DNA"/>
</dbReference>
<evidence type="ECO:0000313" key="2">
    <source>
        <dbReference type="EMBL" id="CAH1427854.1"/>
    </source>
</evidence>
<comment type="caution">
    <text evidence="2">The sequence shown here is derived from an EMBL/GenBank/DDBJ whole genome shotgun (WGS) entry which is preliminary data.</text>
</comment>
<feature type="compositionally biased region" description="Basic and acidic residues" evidence="1">
    <location>
        <begin position="10"/>
        <end position="35"/>
    </location>
</feature>
<organism evidence="2 3">
    <name type="scientific">Lactuca virosa</name>
    <dbReference type="NCBI Taxonomy" id="75947"/>
    <lineage>
        <taxon>Eukaryota</taxon>
        <taxon>Viridiplantae</taxon>
        <taxon>Streptophyta</taxon>
        <taxon>Embryophyta</taxon>
        <taxon>Tracheophyta</taxon>
        <taxon>Spermatophyta</taxon>
        <taxon>Magnoliopsida</taxon>
        <taxon>eudicotyledons</taxon>
        <taxon>Gunneridae</taxon>
        <taxon>Pentapetalae</taxon>
        <taxon>asterids</taxon>
        <taxon>campanulids</taxon>
        <taxon>Asterales</taxon>
        <taxon>Asteraceae</taxon>
        <taxon>Cichorioideae</taxon>
        <taxon>Cichorieae</taxon>
        <taxon>Lactucinae</taxon>
        <taxon>Lactuca</taxon>
    </lineage>
</organism>
<accession>A0AAU9MIV6</accession>
<name>A0AAU9MIV6_9ASTR</name>
<feature type="region of interest" description="Disordered" evidence="1">
    <location>
        <begin position="1"/>
        <end position="35"/>
    </location>
</feature>
<sequence>MSSIMNRTGRSWDESVDRTPKNSIQRENEFRTKKRFDSCKRKGHELVVLNSDSKEYNIKSKVKVKKFDADEDSDFEDVEHVLIRKNRMHGTSFKDKNEERVKKFVKNEVVQKRRKNNEGNVGKARKVPKVVDTNAEEPRRIQANEAGERVKISDGSFKGNEGKENFSGSGETIEATLSTLKEMYDMLMHQKKVLEDKINDSVKKYPKNPLVQEWKNKLNELFKEVATSEEPVQSQWWYDNEAEIERSLILATSHKQFDNSPIANCSIQMSKDYADFMNGSGKKSFHSTPPSKIEMPIPLFVVPFMNEQKGV</sequence>
<dbReference type="AlphaFoldDB" id="A0AAU9MIV6"/>
<dbReference type="Proteomes" id="UP001157418">
    <property type="component" value="Unassembled WGS sequence"/>
</dbReference>
<reference evidence="2 3" key="1">
    <citation type="submission" date="2022-01" db="EMBL/GenBank/DDBJ databases">
        <authorList>
            <person name="Xiong W."/>
            <person name="Schranz E."/>
        </authorList>
    </citation>
    <scope>NUCLEOTIDE SEQUENCE [LARGE SCALE GENOMIC DNA]</scope>
</reference>
<proteinExistence type="predicted"/>
<protein>
    <submittedName>
        <fullName evidence="2">Uncharacterized protein</fullName>
    </submittedName>
</protein>
<gene>
    <name evidence="2" type="ORF">LVIROSA_LOCUS14827</name>
</gene>